<reference evidence="2" key="1">
    <citation type="submission" date="2016-11" db="UniProtKB">
        <authorList>
            <consortium name="WormBaseParasite"/>
        </authorList>
    </citation>
    <scope>IDENTIFICATION</scope>
    <source>
        <strain evidence="2">KR3021</strain>
    </source>
</reference>
<accession>A0AC35U0L9</accession>
<dbReference type="Proteomes" id="UP000095286">
    <property type="component" value="Unplaced"/>
</dbReference>
<name>A0AC35U0L9_9BILA</name>
<organism evidence="1 2">
    <name type="scientific">Rhabditophanes sp. KR3021</name>
    <dbReference type="NCBI Taxonomy" id="114890"/>
    <lineage>
        <taxon>Eukaryota</taxon>
        <taxon>Metazoa</taxon>
        <taxon>Ecdysozoa</taxon>
        <taxon>Nematoda</taxon>
        <taxon>Chromadorea</taxon>
        <taxon>Rhabditida</taxon>
        <taxon>Tylenchina</taxon>
        <taxon>Panagrolaimomorpha</taxon>
        <taxon>Strongyloidoidea</taxon>
        <taxon>Alloionematidae</taxon>
        <taxon>Rhabditophanes</taxon>
    </lineage>
</organism>
<protein>
    <submittedName>
        <fullName evidence="2">TPR_REGION domain-containing protein</fullName>
    </submittedName>
</protein>
<dbReference type="WBParaSite" id="RSKR_0000650100.1">
    <property type="protein sequence ID" value="RSKR_0000650100.1"/>
    <property type="gene ID" value="RSKR_0000650100"/>
</dbReference>
<evidence type="ECO:0000313" key="1">
    <source>
        <dbReference type="Proteomes" id="UP000095286"/>
    </source>
</evidence>
<sequence>MVLKSWDKVNEAIQNASLINNESIGLYESVLADLFETVDRIEESNHDLTVLIAQLLLSISLDNPIVINYGNKFMNKAIEMNDSVYNLSLRCQYLIKMNKEKEALTLSTDILKVYTGESPDVLLVLVLCYLVNGKKVEAKTQLEFLKHSHPKITRHIGYYHLEAIVEKNNNKPHEIIVSCTKNGIDIHLANLQNMAYGNSYLVAINCDILISMCQTLFEIAPLAPSKVVDPTLKEVSRILAIIHSNFPGIDRAIYLLAKAKFLEFEIEEAESLLKKCIDKPQQIAEVYLLMAQIQIQRRKIEEAEKYLDSGLSLNFKVKEHPLYHLTKALLLKQEKKIDESILLLKQALTLPTFKENKNQSDSLHVSDNDKISIYLELIDSLQMINNIKEADQYMIQATEFCKGKPEEQQLFLMSAQLRIYRGDVDGGVQILNNIAPQQPNYQMAQLKLAEIYMDEKKDPSKFAKCYQNILESNPTVETYMLLGDAYMSVQEPLKAIEVYETAMKKNPRDAYMSVQEPLKAIEVYETAMKKNPPLSMSQLVTGA</sequence>
<proteinExistence type="predicted"/>
<evidence type="ECO:0000313" key="2">
    <source>
        <dbReference type="WBParaSite" id="RSKR_0000650100.1"/>
    </source>
</evidence>